<organism evidence="2 3">
    <name type="scientific">Muricoccus nepalensis</name>
    <dbReference type="NCBI Taxonomy" id="1854500"/>
    <lineage>
        <taxon>Bacteria</taxon>
        <taxon>Pseudomonadati</taxon>
        <taxon>Pseudomonadota</taxon>
        <taxon>Alphaproteobacteria</taxon>
        <taxon>Acetobacterales</taxon>
        <taxon>Roseomonadaceae</taxon>
        <taxon>Muricoccus</taxon>
    </lineage>
</organism>
<dbReference type="InterPro" id="IPR051680">
    <property type="entry name" value="ATP-dep_Glu-Cys_Ligase-2"/>
</dbReference>
<name>A0A502GHR2_9PROT</name>
<dbReference type="EMBL" id="RCZP01000001">
    <property type="protein sequence ID" value="TPG61331.1"/>
    <property type="molecule type" value="Genomic_DNA"/>
</dbReference>
<evidence type="ECO:0000313" key="3">
    <source>
        <dbReference type="Proteomes" id="UP000317078"/>
    </source>
</evidence>
<evidence type="ECO:0000259" key="1">
    <source>
        <dbReference type="Pfam" id="PF04168"/>
    </source>
</evidence>
<keyword evidence="3" id="KW-1185">Reference proteome</keyword>
<dbReference type="OrthoDB" id="9803532at2"/>
<dbReference type="Proteomes" id="UP000317078">
    <property type="component" value="Unassembled WGS sequence"/>
</dbReference>
<protein>
    <submittedName>
        <fullName evidence="2">Alpha-E domain-containing protein</fullName>
    </submittedName>
</protein>
<dbReference type="InterPro" id="IPR007296">
    <property type="entry name" value="DUF403"/>
</dbReference>
<reference evidence="2 3" key="1">
    <citation type="journal article" date="2019" name="Environ. Microbiol.">
        <title>Species interactions and distinct microbial communities in high Arctic permafrost affected cryosols are associated with the CH4 and CO2 gas fluxes.</title>
        <authorList>
            <person name="Altshuler I."/>
            <person name="Hamel J."/>
            <person name="Turney S."/>
            <person name="Magnuson E."/>
            <person name="Levesque R."/>
            <person name="Greer C."/>
            <person name="Whyte L.G."/>
        </authorList>
    </citation>
    <scope>NUCLEOTIDE SEQUENCE [LARGE SCALE GENOMIC DNA]</scope>
    <source>
        <strain evidence="2 3">S9.3B</strain>
    </source>
</reference>
<dbReference type="PANTHER" id="PTHR34595">
    <property type="entry name" value="BLR5612 PROTEIN"/>
    <property type="match status" value="1"/>
</dbReference>
<dbReference type="Pfam" id="PF04168">
    <property type="entry name" value="Alpha-E"/>
    <property type="match status" value="1"/>
</dbReference>
<gene>
    <name evidence="2" type="ORF">EAH89_01925</name>
</gene>
<dbReference type="PANTHER" id="PTHR34595:SF7">
    <property type="entry name" value="SLL1039 PROTEIN"/>
    <property type="match status" value="1"/>
</dbReference>
<evidence type="ECO:0000313" key="2">
    <source>
        <dbReference type="EMBL" id="TPG61331.1"/>
    </source>
</evidence>
<accession>A0A502GHR2</accession>
<feature type="domain" description="DUF403" evidence="1">
    <location>
        <begin position="1"/>
        <end position="311"/>
    </location>
</feature>
<sequence length="313" mass="34273">MLARTADSLFWLGRYMERAGNVARSLNASLRMAALAAPRGTETAEWEGLLAATGTGAHYAELYGEPTPDGAARWLTLDTLNPSSVSACFEAARRNARAVRTALTVDMWEAVNDSWIDLRKLDPGDAGGDRLMGFLDWVMSRAVLFNGAAMDTMLRDDAWRFVRLGTMLERADNTARLLASRRHAFLPGAEEDAASHAQWQGLLRSVSALRAYQHMFRDRLRPARVVELLLMRPEHPRSVSACYEEVNAILSVLAMSDGEDRVACRRLAAALRGRCVAQSPARLMDGGLHDLLAEVIDGNGNLGTSIGKCFLVG</sequence>
<dbReference type="RefSeq" id="WP_140881059.1">
    <property type="nucleotide sequence ID" value="NZ_RCZP01000001.1"/>
</dbReference>
<dbReference type="AlphaFoldDB" id="A0A502GHR2"/>
<comment type="caution">
    <text evidence="2">The sequence shown here is derived from an EMBL/GenBank/DDBJ whole genome shotgun (WGS) entry which is preliminary data.</text>
</comment>
<proteinExistence type="predicted"/>